<organism evidence="1 2">
    <name type="scientific">Dreissena polymorpha</name>
    <name type="common">Zebra mussel</name>
    <name type="synonym">Mytilus polymorpha</name>
    <dbReference type="NCBI Taxonomy" id="45954"/>
    <lineage>
        <taxon>Eukaryota</taxon>
        <taxon>Metazoa</taxon>
        <taxon>Spiralia</taxon>
        <taxon>Lophotrochozoa</taxon>
        <taxon>Mollusca</taxon>
        <taxon>Bivalvia</taxon>
        <taxon>Autobranchia</taxon>
        <taxon>Heteroconchia</taxon>
        <taxon>Euheterodonta</taxon>
        <taxon>Imparidentia</taxon>
        <taxon>Neoheterodontei</taxon>
        <taxon>Myida</taxon>
        <taxon>Dreissenoidea</taxon>
        <taxon>Dreissenidae</taxon>
        <taxon>Dreissena</taxon>
    </lineage>
</organism>
<dbReference type="Proteomes" id="UP000828390">
    <property type="component" value="Unassembled WGS sequence"/>
</dbReference>
<reference evidence="1" key="1">
    <citation type="journal article" date="2019" name="bioRxiv">
        <title>The Genome of the Zebra Mussel, Dreissena polymorpha: A Resource for Invasive Species Research.</title>
        <authorList>
            <person name="McCartney M.A."/>
            <person name="Auch B."/>
            <person name="Kono T."/>
            <person name="Mallez S."/>
            <person name="Zhang Y."/>
            <person name="Obille A."/>
            <person name="Becker A."/>
            <person name="Abrahante J.E."/>
            <person name="Garbe J."/>
            <person name="Badalamenti J.P."/>
            <person name="Herman A."/>
            <person name="Mangelson H."/>
            <person name="Liachko I."/>
            <person name="Sullivan S."/>
            <person name="Sone E.D."/>
            <person name="Koren S."/>
            <person name="Silverstein K.A.T."/>
            <person name="Beckman K.B."/>
            <person name="Gohl D.M."/>
        </authorList>
    </citation>
    <scope>NUCLEOTIDE SEQUENCE</scope>
    <source>
        <strain evidence="1">Duluth1</strain>
        <tissue evidence="1">Whole animal</tissue>
    </source>
</reference>
<reference evidence="1" key="2">
    <citation type="submission" date="2020-11" db="EMBL/GenBank/DDBJ databases">
        <authorList>
            <person name="McCartney M.A."/>
            <person name="Auch B."/>
            <person name="Kono T."/>
            <person name="Mallez S."/>
            <person name="Becker A."/>
            <person name="Gohl D.M."/>
            <person name="Silverstein K.A.T."/>
            <person name="Koren S."/>
            <person name="Bechman K.B."/>
            <person name="Herman A."/>
            <person name="Abrahante J.E."/>
            <person name="Garbe J."/>
        </authorList>
    </citation>
    <scope>NUCLEOTIDE SEQUENCE</scope>
    <source>
        <strain evidence="1">Duluth1</strain>
        <tissue evidence="1">Whole animal</tissue>
    </source>
</reference>
<accession>A0A9D3YSM8</accession>
<sequence>MTTKTLKLDCLGCFRRLCFCLHVDVFIFGDPIDESRDYMLLLDWKGETGDSKYGSLSTLYELFVAMDCSRLNVTRNLISVFLKGF</sequence>
<protein>
    <submittedName>
        <fullName evidence="1">Uncharacterized protein</fullName>
    </submittedName>
</protein>
<dbReference type="EMBL" id="JAIWYP010000015">
    <property type="protein sequence ID" value="KAH3704425.1"/>
    <property type="molecule type" value="Genomic_DNA"/>
</dbReference>
<evidence type="ECO:0000313" key="2">
    <source>
        <dbReference type="Proteomes" id="UP000828390"/>
    </source>
</evidence>
<proteinExistence type="predicted"/>
<name>A0A9D3YSM8_DREPO</name>
<dbReference type="AlphaFoldDB" id="A0A9D3YSM8"/>
<keyword evidence="2" id="KW-1185">Reference proteome</keyword>
<comment type="caution">
    <text evidence="1">The sequence shown here is derived from an EMBL/GenBank/DDBJ whole genome shotgun (WGS) entry which is preliminary data.</text>
</comment>
<evidence type="ECO:0000313" key="1">
    <source>
        <dbReference type="EMBL" id="KAH3704425.1"/>
    </source>
</evidence>
<gene>
    <name evidence="1" type="ORF">DPMN_079481</name>
</gene>